<dbReference type="Pfam" id="PF02410">
    <property type="entry name" value="RsfS"/>
    <property type="match status" value="1"/>
</dbReference>
<reference evidence="3" key="1">
    <citation type="journal article" date="2021" name="Microb. Physiol.">
        <title>Proteogenomic Insights into the Physiology of Marine, Sulfate-Reducing, Filamentous Desulfonema limicola and Desulfonema magnum.</title>
        <authorList>
            <person name="Schnaars V."/>
            <person name="Wohlbrand L."/>
            <person name="Scheve S."/>
            <person name="Hinrichs C."/>
            <person name="Reinhardt R."/>
            <person name="Rabus R."/>
        </authorList>
    </citation>
    <scope>NUCLEOTIDE SEQUENCE</scope>
    <source>
        <strain evidence="3">4be13</strain>
    </source>
</reference>
<protein>
    <recommendedName>
        <fullName evidence="2">Ribosomal silencing factor RsfS</fullName>
    </recommendedName>
</protein>
<keyword evidence="2" id="KW-0963">Cytoplasm</keyword>
<dbReference type="Proteomes" id="UP000663722">
    <property type="component" value="Chromosome"/>
</dbReference>
<comment type="similarity">
    <text evidence="1 2">Belongs to the Iojap/RsfS family.</text>
</comment>
<evidence type="ECO:0000256" key="1">
    <source>
        <dbReference type="ARBA" id="ARBA00010574"/>
    </source>
</evidence>
<dbReference type="NCBIfam" id="TIGR00090">
    <property type="entry name" value="rsfS_iojap_ybeB"/>
    <property type="match status" value="1"/>
</dbReference>
<dbReference type="RefSeq" id="WP_207683393.1">
    <property type="nucleotide sequence ID" value="NZ_CP061800.1"/>
</dbReference>
<dbReference type="GO" id="GO:0043023">
    <property type="term" value="F:ribosomal large subunit binding"/>
    <property type="evidence" value="ECO:0007669"/>
    <property type="project" value="TreeGrafter"/>
</dbReference>
<dbReference type="AlphaFoldDB" id="A0A975BNK5"/>
<keyword evidence="2" id="KW-0810">Translation regulation</keyword>
<evidence type="ECO:0000313" key="3">
    <source>
        <dbReference type="EMBL" id="QTA88793.1"/>
    </source>
</evidence>
<dbReference type="HAMAP" id="MF_01477">
    <property type="entry name" value="Iojap_RsfS"/>
    <property type="match status" value="1"/>
</dbReference>
<organism evidence="3 4">
    <name type="scientific">Desulfonema magnum</name>
    <dbReference type="NCBI Taxonomy" id="45655"/>
    <lineage>
        <taxon>Bacteria</taxon>
        <taxon>Pseudomonadati</taxon>
        <taxon>Thermodesulfobacteriota</taxon>
        <taxon>Desulfobacteria</taxon>
        <taxon>Desulfobacterales</taxon>
        <taxon>Desulfococcaceae</taxon>
        <taxon>Desulfonema</taxon>
    </lineage>
</organism>
<evidence type="ECO:0000313" key="4">
    <source>
        <dbReference type="Proteomes" id="UP000663722"/>
    </source>
</evidence>
<dbReference type="PANTHER" id="PTHR21043:SF0">
    <property type="entry name" value="MITOCHONDRIAL ASSEMBLY OF RIBOSOMAL LARGE SUBUNIT PROTEIN 1"/>
    <property type="match status" value="1"/>
</dbReference>
<proteinExistence type="inferred from homology"/>
<gene>
    <name evidence="2 3" type="primary">rsfS</name>
    <name evidence="3" type="ORF">dnm_048400</name>
</gene>
<dbReference type="PANTHER" id="PTHR21043">
    <property type="entry name" value="IOJAP SUPERFAMILY ORTHOLOG"/>
    <property type="match status" value="1"/>
</dbReference>
<dbReference type="GO" id="GO:0090071">
    <property type="term" value="P:negative regulation of ribosome biogenesis"/>
    <property type="evidence" value="ECO:0007669"/>
    <property type="project" value="UniProtKB-UniRule"/>
</dbReference>
<dbReference type="InterPro" id="IPR043519">
    <property type="entry name" value="NT_sf"/>
</dbReference>
<dbReference type="EMBL" id="CP061800">
    <property type="protein sequence ID" value="QTA88793.1"/>
    <property type="molecule type" value="Genomic_DNA"/>
</dbReference>
<dbReference type="KEGG" id="dmm:dnm_048400"/>
<dbReference type="GO" id="GO:0005737">
    <property type="term" value="C:cytoplasm"/>
    <property type="evidence" value="ECO:0007669"/>
    <property type="project" value="UniProtKB-SubCell"/>
</dbReference>
<sequence length="137" mass="15727">MSYEVDPSLDLYVKAALGKKASGVVVLDVHELTSIADVFILCSGRSNRQVTAIAEFIQRELKKSGKKPLSVEGEKEGHWVLLDYGHVIIHVFYESVRHFYDLEGLWTDAKRIKTESLEDYVEEDDFDEEEDYEVEII</sequence>
<dbReference type="InterPro" id="IPR004394">
    <property type="entry name" value="Iojap/RsfS/C7orf30"/>
</dbReference>
<dbReference type="SUPFAM" id="SSF81301">
    <property type="entry name" value="Nucleotidyltransferase"/>
    <property type="match status" value="1"/>
</dbReference>
<keyword evidence="2" id="KW-0678">Repressor</keyword>
<comment type="function">
    <text evidence="2">Functions as a ribosomal silencing factor. Interacts with ribosomal protein uL14 (rplN), blocking formation of intersubunit bridge B8. Prevents association of the 30S and 50S ribosomal subunits and the formation of functional ribosomes, thus repressing translation.</text>
</comment>
<dbReference type="GO" id="GO:0042256">
    <property type="term" value="P:cytosolic ribosome assembly"/>
    <property type="evidence" value="ECO:0007669"/>
    <property type="project" value="UniProtKB-UniRule"/>
</dbReference>
<comment type="subcellular location">
    <subcellularLocation>
        <location evidence="2">Cytoplasm</location>
    </subcellularLocation>
</comment>
<accession>A0A975BNK5</accession>
<dbReference type="GO" id="GO:0017148">
    <property type="term" value="P:negative regulation of translation"/>
    <property type="evidence" value="ECO:0007669"/>
    <property type="project" value="UniProtKB-UniRule"/>
</dbReference>
<evidence type="ECO:0000256" key="2">
    <source>
        <dbReference type="HAMAP-Rule" id="MF_01477"/>
    </source>
</evidence>
<dbReference type="Gene3D" id="3.30.460.10">
    <property type="entry name" value="Beta Polymerase, domain 2"/>
    <property type="match status" value="1"/>
</dbReference>
<keyword evidence="4" id="KW-1185">Reference proteome</keyword>
<name>A0A975BNK5_9BACT</name>
<comment type="subunit">
    <text evidence="2">Interacts with ribosomal protein uL14 (rplN).</text>
</comment>